<keyword evidence="1" id="KW-1133">Transmembrane helix</keyword>
<evidence type="ECO:0000313" key="3">
    <source>
        <dbReference type="Proteomes" id="UP000018895"/>
    </source>
</evidence>
<protein>
    <submittedName>
        <fullName evidence="2">Uncharacterized protein</fullName>
    </submittedName>
</protein>
<organism evidence="2 3">
    <name type="scientific">Halalkalibacter hemicellulosilyticusJCM 9152</name>
    <dbReference type="NCBI Taxonomy" id="1236971"/>
    <lineage>
        <taxon>Bacteria</taxon>
        <taxon>Bacillati</taxon>
        <taxon>Bacillota</taxon>
        <taxon>Bacilli</taxon>
        <taxon>Bacillales</taxon>
        <taxon>Bacillaceae</taxon>
        <taxon>Halalkalibacter</taxon>
    </lineage>
</organism>
<dbReference type="RefSeq" id="WP_052016246.1">
    <property type="nucleotide sequence ID" value="NZ_BAUU01000058.1"/>
</dbReference>
<evidence type="ECO:0000313" key="2">
    <source>
        <dbReference type="EMBL" id="GAE32867.1"/>
    </source>
</evidence>
<keyword evidence="1" id="KW-0472">Membrane</keyword>
<accession>W4QLU1</accession>
<evidence type="ECO:0000256" key="1">
    <source>
        <dbReference type="SAM" id="Phobius"/>
    </source>
</evidence>
<reference evidence="2" key="1">
    <citation type="journal article" date="2014" name="Genome Announc.">
        <title>Draft Genome Sequences of Three Alkaliphilic Bacillus Strains, Bacillus wakoensis JCM 9140T, Bacillus akibai JCM 9157T, and Bacillus hemicellulosilyticus JCM 9152T.</title>
        <authorList>
            <person name="Yuki M."/>
            <person name="Oshima K."/>
            <person name="Suda W."/>
            <person name="Oshida Y."/>
            <person name="Kitamura K."/>
            <person name="Iida T."/>
            <person name="Hattori M."/>
            <person name="Ohkuma M."/>
        </authorList>
    </citation>
    <scope>NUCLEOTIDE SEQUENCE [LARGE SCALE GENOMIC DNA]</scope>
    <source>
        <strain evidence="2">JCM 9152</strain>
    </source>
</reference>
<gene>
    <name evidence="2" type="ORF">JCM9152_4457</name>
</gene>
<keyword evidence="1" id="KW-0812">Transmembrane</keyword>
<keyword evidence="3" id="KW-1185">Reference proteome</keyword>
<sequence length="68" mass="8066">MPEYITIIDVLDFAEFWETLRWILFFISPFIMLGVALFAAVYFISLIVDAVTGKKKNKDDDDYDVYRY</sequence>
<dbReference type="EMBL" id="BAUU01000058">
    <property type="protein sequence ID" value="GAE32867.1"/>
    <property type="molecule type" value="Genomic_DNA"/>
</dbReference>
<dbReference type="AlphaFoldDB" id="W4QLU1"/>
<dbReference type="STRING" id="1236971.JCM9152_4457"/>
<proteinExistence type="predicted"/>
<dbReference type="Proteomes" id="UP000018895">
    <property type="component" value="Unassembled WGS sequence"/>
</dbReference>
<name>W4QLU1_9BACI</name>
<comment type="caution">
    <text evidence="2">The sequence shown here is derived from an EMBL/GenBank/DDBJ whole genome shotgun (WGS) entry which is preliminary data.</text>
</comment>
<feature type="transmembrane region" description="Helical" evidence="1">
    <location>
        <begin position="22"/>
        <end position="48"/>
    </location>
</feature>